<keyword evidence="2" id="KW-1185">Reference proteome</keyword>
<dbReference type="RefSeq" id="WP_277519569.1">
    <property type="nucleotide sequence ID" value="NZ_JAMQOT010000001.1"/>
</dbReference>
<name>A0A9Q4Q1V3_9EURY</name>
<comment type="caution">
    <text evidence="1">The sequence shown here is derived from an EMBL/GenBank/DDBJ whole genome shotgun (WGS) entry which is preliminary data.</text>
</comment>
<dbReference type="InterPro" id="IPR012341">
    <property type="entry name" value="6hp_glycosidase-like_sf"/>
</dbReference>
<organism evidence="1 2">
    <name type="scientific">Natrinema salsiterrestre</name>
    <dbReference type="NCBI Taxonomy" id="2950540"/>
    <lineage>
        <taxon>Archaea</taxon>
        <taxon>Methanobacteriati</taxon>
        <taxon>Methanobacteriota</taxon>
        <taxon>Stenosarchaea group</taxon>
        <taxon>Halobacteria</taxon>
        <taxon>Halobacteriales</taxon>
        <taxon>Natrialbaceae</taxon>
        <taxon>Natrinema</taxon>
    </lineage>
</organism>
<sequence>MKANEFVERIAMDVVSEIDTNGSMPAGHNGLYQDPETSVRNTSHWLVAFSELYDRTGNSQFESAARSMAAFLQSDEARPEGETFHHRDIDGKDQCNGLIGQAWTIEALATAARVFEREELANLAQDVFLTHPQDERTGLWKRVEIDGRILPFDATFNHQIWFAAAGGLLADLPWTSPRVDDRVRTHLNELENNIRLYPNGLIFHPLKPPQSLRRYAHLVRTDERARIGLTLLTSSVPLPSRRRQLRWKAIGYHSFNLYAFALLKRQYPDHSFWESEPCRRALNYLTSSAYTDNIWENEYGSPYNPVGFEVPFVMEVFDIGSATDRSRWISEQLDRHYNSETNRLDRNTEDEATLTARVYQASRLNETRIDGCGENGG</sequence>
<dbReference type="GO" id="GO:0005975">
    <property type="term" value="P:carbohydrate metabolic process"/>
    <property type="evidence" value="ECO:0007669"/>
    <property type="project" value="InterPro"/>
</dbReference>
<accession>A0A9Q4Q1V3</accession>
<protein>
    <submittedName>
        <fullName evidence="1">Agl cluster protein AglQ</fullName>
    </submittedName>
</protein>
<evidence type="ECO:0000313" key="2">
    <source>
        <dbReference type="Proteomes" id="UP001154061"/>
    </source>
</evidence>
<dbReference type="AlphaFoldDB" id="A0A9Q4Q1V3"/>
<proteinExistence type="predicted"/>
<dbReference type="EMBL" id="JAMQOT010000001">
    <property type="protein sequence ID" value="MDF9744107.1"/>
    <property type="molecule type" value="Genomic_DNA"/>
</dbReference>
<dbReference type="Gene3D" id="1.50.10.10">
    <property type="match status" value="1"/>
</dbReference>
<dbReference type="SUPFAM" id="SSF48208">
    <property type="entry name" value="Six-hairpin glycosidases"/>
    <property type="match status" value="1"/>
</dbReference>
<dbReference type="Proteomes" id="UP001154061">
    <property type="component" value="Unassembled WGS sequence"/>
</dbReference>
<dbReference type="InterPro" id="IPR008928">
    <property type="entry name" value="6-hairpin_glycosidase_sf"/>
</dbReference>
<evidence type="ECO:0000313" key="1">
    <source>
        <dbReference type="EMBL" id="MDF9744107.1"/>
    </source>
</evidence>
<gene>
    <name evidence="1" type="ORF">NDI89_00770</name>
</gene>
<reference evidence="1" key="1">
    <citation type="submission" date="2022-06" db="EMBL/GenBank/DDBJ databases">
        <title>Natrinema sp. a new haloarchaeum isolate from saline soil.</title>
        <authorList>
            <person name="Strakova D."/>
            <person name="Galisteo C."/>
            <person name="Sanchez-Porro C."/>
            <person name="Ventosa A."/>
        </authorList>
    </citation>
    <scope>NUCLEOTIDE SEQUENCE</scope>
    <source>
        <strain evidence="1">S1CR25-10</strain>
    </source>
</reference>